<dbReference type="PROSITE" id="PS50894">
    <property type="entry name" value="HPT"/>
    <property type="match status" value="1"/>
</dbReference>
<keyword evidence="5" id="KW-0418">Kinase</keyword>
<name>A0A1Y6CA04_9BACT</name>
<feature type="transmembrane region" description="Helical" evidence="7">
    <location>
        <begin position="285"/>
        <end position="304"/>
    </location>
</feature>
<dbReference type="GO" id="GO:0000160">
    <property type="term" value="P:phosphorelay signal transduction system"/>
    <property type="evidence" value="ECO:0007669"/>
    <property type="project" value="InterPro"/>
</dbReference>
<keyword evidence="8" id="KW-0732">Signal</keyword>
<dbReference type="SUPFAM" id="SSF47226">
    <property type="entry name" value="Histidine-containing phosphotransfer domain, HPT domain"/>
    <property type="match status" value="1"/>
</dbReference>
<comment type="catalytic activity">
    <reaction evidence="1">
        <text>ATP + protein L-histidine = ADP + protein N-phospho-L-histidine.</text>
        <dbReference type="EC" id="2.7.13.3"/>
    </reaction>
</comment>
<dbReference type="InterPro" id="IPR036890">
    <property type="entry name" value="HATPase_C_sf"/>
</dbReference>
<evidence type="ECO:0000256" key="1">
    <source>
        <dbReference type="ARBA" id="ARBA00000085"/>
    </source>
</evidence>
<feature type="transmembrane region" description="Helical" evidence="7">
    <location>
        <begin position="196"/>
        <end position="215"/>
    </location>
</feature>
<dbReference type="InterPro" id="IPR008207">
    <property type="entry name" value="Sig_transdc_His_kin_Hpt_dom"/>
</dbReference>
<dbReference type="Gene3D" id="2.60.120.260">
    <property type="entry name" value="Galactose-binding domain-like"/>
    <property type="match status" value="1"/>
</dbReference>
<dbReference type="PANTHER" id="PTHR43395:SF10">
    <property type="entry name" value="CHEMOTAXIS PROTEIN CHEA"/>
    <property type="match status" value="1"/>
</dbReference>
<dbReference type="Gene3D" id="3.30.450.20">
    <property type="entry name" value="PAS domain"/>
    <property type="match status" value="1"/>
</dbReference>
<feature type="transmembrane region" description="Helical" evidence="7">
    <location>
        <begin position="316"/>
        <end position="332"/>
    </location>
</feature>
<dbReference type="SUPFAM" id="SSF55874">
    <property type="entry name" value="ATPase domain of HSP90 chaperone/DNA topoisomerase II/histidine kinase"/>
    <property type="match status" value="1"/>
</dbReference>
<feature type="chain" id="PRO_5012124977" description="histidine kinase" evidence="8">
    <location>
        <begin position="19"/>
        <end position="916"/>
    </location>
</feature>
<dbReference type="InterPro" id="IPR003594">
    <property type="entry name" value="HATPase_dom"/>
</dbReference>
<evidence type="ECO:0000256" key="4">
    <source>
        <dbReference type="ARBA" id="ARBA00022679"/>
    </source>
</evidence>
<evidence type="ECO:0000313" key="11">
    <source>
        <dbReference type="Proteomes" id="UP000192907"/>
    </source>
</evidence>
<feature type="modified residue" description="Phosphohistidine" evidence="6">
    <location>
        <position position="618"/>
    </location>
</feature>
<dbReference type="Proteomes" id="UP000192907">
    <property type="component" value="Unassembled WGS sequence"/>
</dbReference>
<evidence type="ECO:0000256" key="8">
    <source>
        <dbReference type="SAM" id="SignalP"/>
    </source>
</evidence>
<dbReference type="InterPro" id="IPR008979">
    <property type="entry name" value="Galactose-bd-like_sf"/>
</dbReference>
<evidence type="ECO:0000256" key="6">
    <source>
        <dbReference type="PROSITE-ProRule" id="PRU00110"/>
    </source>
</evidence>
<dbReference type="RefSeq" id="WP_132321215.1">
    <property type="nucleotide sequence ID" value="NZ_FWZT01000013.1"/>
</dbReference>
<dbReference type="SMART" id="SM00387">
    <property type="entry name" value="HATPase_c"/>
    <property type="match status" value="1"/>
</dbReference>
<dbReference type="AlphaFoldDB" id="A0A1Y6CA04"/>
<feature type="transmembrane region" description="Helical" evidence="7">
    <location>
        <begin position="372"/>
        <end position="396"/>
    </location>
</feature>
<evidence type="ECO:0000256" key="3">
    <source>
        <dbReference type="ARBA" id="ARBA00022553"/>
    </source>
</evidence>
<evidence type="ECO:0000256" key="7">
    <source>
        <dbReference type="SAM" id="Phobius"/>
    </source>
</evidence>
<feature type="signal peptide" evidence="8">
    <location>
        <begin position="1"/>
        <end position="18"/>
    </location>
</feature>
<keyword evidence="7" id="KW-0812">Transmembrane</keyword>
<dbReference type="STRING" id="1513793.SAMN06296036_113139"/>
<dbReference type="Gene3D" id="1.20.120.160">
    <property type="entry name" value="HPT domain"/>
    <property type="match status" value="1"/>
</dbReference>
<dbReference type="FunFam" id="3.30.565.10:FF:000016">
    <property type="entry name" value="Chemotaxis protein CheA, putative"/>
    <property type="match status" value="1"/>
</dbReference>
<keyword evidence="4" id="KW-0808">Transferase</keyword>
<keyword evidence="7" id="KW-1133">Transmembrane helix</keyword>
<evidence type="ECO:0000256" key="5">
    <source>
        <dbReference type="ARBA" id="ARBA00022777"/>
    </source>
</evidence>
<dbReference type="Gene3D" id="3.30.565.10">
    <property type="entry name" value="Histidine kinase-like ATPase, C-terminal domain"/>
    <property type="match status" value="1"/>
</dbReference>
<sequence>MNWLVILFAMLYTGVALAKTGKSEPDCFSCRIEIKSLDEGIPLSGTWRFTRHDHIRNADPKTSTAAWPIIETPGSWDKAYPDKKVYRIGWYRGELYFAKELIGQEVVVLLDAYMSGLRFYVDGDLKFERGGQNSHDKYFSIQPIPVRFKVTKSHHTIAFRIDTILMTGVYQLPFKIVSYKKQDFWVSIYKSWGGELRFVSSFIVVFFGLFFFLIYMKTKSTLYLVAGLSGICIYPFYGLPGDMLIRFFEPESLLLLHYTGLGSLAAFHGLFAQHFYKFYPRFNKINLAINGLFILLFFGMTVSFDLKLFQYVRKLIFLYAISVAAQYIYVLFKAQKKHKMALPLFIGETLMVFCAAHDILLALGVIKSITLLFFGTLVATGSILFVASSLFANTYVENRKLLKSVEHVNRNLEGIVAQRTSELEEKSRDVRTMLESLPQGVLLICSELQIHKEYSSYLETIIGQSNLANKNIFKVLLSRTDLSKDQLDQINSTLMCSYENDRINFEANCELLPHEVRFHQGDSTKVLSLVWSPVVDSGDCIDKILLCVRDITAVVELENCSRKQERELKIVGEILDAGTVRFKRFKAAALESVTHCLGIANRETFDHDTKASLYRIIHTIKGNARTLDFSLITEFSHDLETQLENESIEYESLVTALRSLQKLLMEYGQIAREKLNVGVQSQGDEVLSKEQVIQVLNINEDSDLEHLKQQIKEVKDLLASQYMVSIEESLSPIIESVPQLARELGKQPPQVIAEGLDIHIPQSVSTTIQDSLGHLIRNAMDHGIEHADDRVAKGKDPVGRIKLHFWEADQKLYFQLKDDGQGMSIQRMRRKAQELGVGQKLNTVEDIASLVFTSGFSTKEHVTEVSGRGVGMNAVYHFFKDRGGHIEIRVDGANDKDFISFHVAGWLPLLIKEDVA</sequence>
<dbReference type="EMBL" id="FWZT01000013">
    <property type="protein sequence ID" value="SMF44642.1"/>
    <property type="molecule type" value="Genomic_DNA"/>
</dbReference>
<feature type="transmembrane region" description="Helical" evidence="7">
    <location>
        <begin position="252"/>
        <end position="273"/>
    </location>
</feature>
<dbReference type="EC" id="2.7.13.3" evidence="2"/>
<proteinExistence type="predicted"/>
<dbReference type="PANTHER" id="PTHR43395">
    <property type="entry name" value="SENSOR HISTIDINE KINASE CHEA"/>
    <property type="match status" value="1"/>
</dbReference>
<keyword evidence="3 6" id="KW-0597">Phosphoprotein</keyword>
<evidence type="ECO:0000256" key="2">
    <source>
        <dbReference type="ARBA" id="ARBA00012438"/>
    </source>
</evidence>
<dbReference type="GO" id="GO:0004673">
    <property type="term" value="F:protein histidine kinase activity"/>
    <property type="evidence" value="ECO:0007669"/>
    <property type="project" value="UniProtKB-EC"/>
</dbReference>
<dbReference type="OrthoDB" id="9803176at2"/>
<dbReference type="Pfam" id="PF02518">
    <property type="entry name" value="HATPase_c"/>
    <property type="match status" value="1"/>
</dbReference>
<gene>
    <name evidence="10" type="ORF">SAMN06296036_113139</name>
</gene>
<dbReference type="SUPFAM" id="SSF49785">
    <property type="entry name" value="Galactose-binding domain-like"/>
    <property type="match status" value="1"/>
</dbReference>
<feature type="transmembrane region" description="Helical" evidence="7">
    <location>
        <begin position="222"/>
        <end position="240"/>
    </location>
</feature>
<evidence type="ECO:0000313" key="10">
    <source>
        <dbReference type="EMBL" id="SMF44642.1"/>
    </source>
</evidence>
<keyword evidence="7" id="KW-0472">Membrane</keyword>
<feature type="domain" description="HPt" evidence="9">
    <location>
        <begin position="578"/>
        <end position="678"/>
    </location>
</feature>
<protein>
    <recommendedName>
        <fullName evidence="2">histidine kinase</fullName>
        <ecNumber evidence="2">2.7.13.3</ecNumber>
    </recommendedName>
</protein>
<dbReference type="InterPro" id="IPR036641">
    <property type="entry name" value="HPT_dom_sf"/>
</dbReference>
<reference evidence="11" key="1">
    <citation type="submission" date="2017-04" db="EMBL/GenBank/DDBJ databases">
        <authorList>
            <person name="Varghese N."/>
            <person name="Submissions S."/>
        </authorList>
    </citation>
    <scope>NUCLEOTIDE SEQUENCE [LARGE SCALE GENOMIC DNA]</scope>
    <source>
        <strain evidence="11">RKEM611</strain>
    </source>
</reference>
<feature type="transmembrane region" description="Helical" evidence="7">
    <location>
        <begin position="344"/>
        <end position="366"/>
    </location>
</feature>
<organism evidence="10 11">
    <name type="scientific">Pseudobacteriovorax antillogorgiicola</name>
    <dbReference type="NCBI Taxonomy" id="1513793"/>
    <lineage>
        <taxon>Bacteria</taxon>
        <taxon>Pseudomonadati</taxon>
        <taxon>Bdellovibrionota</taxon>
        <taxon>Oligoflexia</taxon>
        <taxon>Oligoflexales</taxon>
        <taxon>Pseudobacteriovoracaceae</taxon>
        <taxon>Pseudobacteriovorax</taxon>
    </lineage>
</organism>
<keyword evidence="11" id="KW-1185">Reference proteome</keyword>
<dbReference type="Pfam" id="PF01627">
    <property type="entry name" value="Hpt"/>
    <property type="match status" value="1"/>
</dbReference>
<accession>A0A1Y6CA04</accession>
<dbReference type="InterPro" id="IPR051315">
    <property type="entry name" value="Bact_Chemotaxis_CheA"/>
</dbReference>
<evidence type="ECO:0000259" key="9">
    <source>
        <dbReference type="PROSITE" id="PS50894"/>
    </source>
</evidence>